<evidence type="ECO:0000313" key="2">
    <source>
        <dbReference type="EMBL" id="EGV60255.1"/>
    </source>
</evidence>
<gene>
    <name evidence="2" type="ORF">CANTEDRAFT_127317</name>
</gene>
<name>G3BD70_CANTC</name>
<dbReference type="eggNOG" id="ENOG502S6Z8">
    <property type="taxonomic scope" value="Eukaryota"/>
</dbReference>
<dbReference type="EMBL" id="GL996528">
    <property type="protein sequence ID" value="EGV60255.1"/>
    <property type="molecule type" value="Genomic_DNA"/>
</dbReference>
<proteinExistence type="predicted"/>
<evidence type="ECO:0008006" key="4">
    <source>
        <dbReference type="Google" id="ProtNLM"/>
    </source>
</evidence>
<dbReference type="InterPro" id="IPR013726">
    <property type="entry name" value="Mitofissin"/>
</dbReference>
<dbReference type="OrthoDB" id="16824at2759"/>
<dbReference type="PANTHER" id="PTHR28075">
    <property type="entry name" value="CHROMOSOME 16, WHOLE GENOME SHOTGUN SEQUENCE"/>
    <property type="match status" value="1"/>
</dbReference>
<feature type="chain" id="PRO_5003442842" description="DUF1748-domain-containing protein" evidence="1">
    <location>
        <begin position="29"/>
        <end position="72"/>
    </location>
</feature>
<organism evidence="3">
    <name type="scientific">Candida tenuis (strain ATCC 10573 / BCRC 21748 / CBS 615 / JCM 9827 / NBRC 10315 / NRRL Y-1498 / VKM Y-70)</name>
    <name type="common">Yeast</name>
    <name type="synonym">Yamadazyma tenuis</name>
    <dbReference type="NCBI Taxonomy" id="590646"/>
    <lineage>
        <taxon>Eukaryota</taxon>
        <taxon>Fungi</taxon>
        <taxon>Dikarya</taxon>
        <taxon>Ascomycota</taxon>
        <taxon>Saccharomycotina</taxon>
        <taxon>Pichiomycetes</taxon>
        <taxon>Debaryomycetaceae</taxon>
        <taxon>Yamadazyma</taxon>
    </lineage>
</organism>
<dbReference type="PANTHER" id="PTHR28075:SF1">
    <property type="entry name" value="DUF1748-DOMAIN-CONTAINING PROTEIN"/>
    <property type="match status" value="1"/>
</dbReference>
<dbReference type="GeneID" id="18249230"/>
<dbReference type="Pfam" id="PF08520">
    <property type="entry name" value="Mitofissin"/>
    <property type="match status" value="1"/>
</dbReference>
<keyword evidence="1" id="KW-0732">Signal</keyword>
<protein>
    <recommendedName>
        <fullName evidence="4">DUF1748-domain-containing protein</fullName>
    </recommendedName>
</protein>
<evidence type="ECO:0000313" key="3">
    <source>
        <dbReference type="Proteomes" id="UP000000707"/>
    </source>
</evidence>
<dbReference type="AlphaFoldDB" id="G3BD70"/>
<dbReference type="GO" id="GO:0005737">
    <property type="term" value="C:cytoplasm"/>
    <property type="evidence" value="ECO:0007669"/>
    <property type="project" value="TreeGrafter"/>
</dbReference>
<reference evidence="2 3" key="1">
    <citation type="journal article" date="2011" name="Proc. Natl. Acad. Sci. U.S.A.">
        <title>Comparative genomics of xylose-fermenting fungi for enhanced biofuel production.</title>
        <authorList>
            <person name="Wohlbach D.J."/>
            <person name="Kuo A."/>
            <person name="Sato T.K."/>
            <person name="Potts K.M."/>
            <person name="Salamov A.A."/>
            <person name="LaButti K.M."/>
            <person name="Sun H."/>
            <person name="Clum A."/>
            <person name="Pangilinan J.L."/>
            <person name="Lindquist E.A."/>
            <person name="Lucas S."/>
            <person name="Lapidus A."/>
            <person name="Jin M."/>
            <person name="Gunawan C."/>
            <person name="Balan V."/>
            <person name="Dale B.E."/>
            <person name="Jeffries T.W."/>
            <person name="Zinkel R."/>
            <person name="Barry K.W."/>
            <person name="Grigoriev I.V."/>
            <person name="Gasch A.P."/>
        </authorList>
    </citation>
    <scope>NUCLEOTIDE SEQUENCE [LARGE SCALE GENOMIC DNA]</scope>
    <source>
        <strain evidence="3">ATCC 10573 / BCRC 21748 / CBS 615 / JCM 9827 / NBRC 10315 / NRRL Y-1498 / VKM Y-70</strain>
    </source>
</reference>
<feature type="signal peptide" evidence="1">
    <location>
        <begin position="1"/>
        <end position="28"/>
    </location>
</feature>
<dbReference type="HOGENOM" id="CLU_151392_1_1_1"/>
<keyword evidence="3" id="KW-1185">Reference proteome</keyword>
<accession>G3BD70</accession>
<evidence type="ECO:0000256" key="1">
    <source>
        <dbReference type="SAM" id="SignalP"/>
    </source>
</evidence>
<dbReference type="Proteomes" id="UP000000707">
    <property type="component" value="Unassembled WGS sequence"/>
</dbReference>
<dbReference type="KEGG" id="cten:18249230"/>
<dbReference type="RefSeq" id="XP_006689469.1">
    <property type="nucleotide sequence ID" value="XM_006689406.1"/>
</dbReference>
<sequence length="72" mass="8158">MVVGRIFHYTVDLVLVSAFLAGVRRNSGLTINFDSTQNKDLQYYGGKYLDMGESILDYTVAYCSSSAYFKRK</sequence>